<dbReference type="PANTHER" id="PTHR21063:SF4">
    <property type="entry name" value="CD48 ANTIGEN-RELATED"/>
    <property type="match status" value="1"/>
</dbReference>
<proteinExistence type="predicted"/>
<keyword evidence="4" id="KW-1185">Reference proteome</keyword>
<gene>
    <name evidence="3" type="ORF">IRJ41_012826</name>
</gene>
<dbReference type="PANTHER" id="PTHR21063">
    <property type="entry name" value="LFA-3"/>
    <property type="match status" value="1"/>
</dbReference>
<feature type="domain" description="Ig-like" evidence="2">
    <location>
        <begin position="291"/>
        <end position="346"/>
    </location>
</feature>
<dbReference type="Gene3D" id="2.60.40.10">
    <property type="entry name" value="Immunoglobulins"/>
    <property type="match status" value="3"/>
</dbReference>
<evidence type="ECO:0000259" key="2">
    <source>
        <dbReference type="PROSITE" id="PS50835"/>
    </source>
</evidence>
<dbReference type="SMART" id="SM00409">
    <property type="entry name" value="IG"/>
    <property type="match status" value="2"/>
</dbReference>
<dbReference type="InterPro" id="IPR036179">
    <property type="entry name" value="Ig-like_dom_sf"/>
</dbReference>
<name>A0A9W7W8J9_TRIRA</name>
<dbReference type="InterPro" id="IPR013783">
    <property type="entry name" value="Ig-like_fold"/>
</dbReference>
<accession>A0A9W7W8J9</accession>
<evidence type="ECO:0000256" key="1">
    <source>
        <dbReference type="SAM" id="Phobius"/>
    </source>
</evidence>
<dbReference type="Pfam" id="PF07686">
    <property type="entry name" value="V-set"/>
    <property type="match status" value="1"/>
</dbReference>
<keyword evidence="1" id="KW-0472">Membrane</keyword>
<comment type="caution">
    <text evidence="3">The sequence shown here is derived from an EMBL/GenBank/DDBJ whole genome shotgun (WGS) entry which is preliminary data.</text>
</comment>
<evidence type="ECO:0000313" key="3">
    <source>
        <dbReference type="EMBL" id="KAI7791221.1"/>
    </source>
</evidence>
<protein>
    <recommendedName>
        <fullName evidence="2">Ig-like domain-containing protein</fullName>
    </recommendedName>
</protein>
<evidence type="ECO:0000313" key="4">
    <source>
        <dbReference type="Proteomes" id="UP001059041"/>
    </source>
</evidence>
<reference evidence="3" key="1">
    <citation type="submission" date="2021-02" db="EMBL/GenBank/DDBJ databases">
        <title>Comparative genomics reveals that relaxation of natural selection precedes convergent phenotypic evolution of cavefish.</title>
        <authorList>
            <person name="Peng Z."/>
        </authorList>
    </citation>
    <scope>NUCLEOTIDE SEQUENCE</scope>
    <source>
        <tissue evidence="3">Muscle</tissue>
    </source>
</reference>
<dbReference type="InterPro" id="IPR013106">
    <property type="entry name" value="Ig_V-set"/>
</dbReference>
<dbReference type="Proteomes" id="UP001059041">
    <property type="component" value="Linkage Group LG25"/>
</dbReference>
<feature type="transmembrane region" description="Helical" evidence="1">
    <location>
        <begin position="232"/>
        <end position="254"/>
    </location>
</feature>
<dbReference type="AlphaFoldDB" id="A0A9W7W8J9"/>
<sequence length="462" mass="52354">MRFIHDLLTIYFHKMSVFGDETERVSVNDGGSVTLHTNLTELPRFDVIDWRFNGSRIARIYREYRSEPVYDPHERFTDRLKMNPQTADLTITNITSQHTGLYQLVIIYDKPITKSFSVSLSPEVKIVKERDSVTLHIDLNEKQRNDQIHWKIKHNKSPVAEIITVNGKISTHLIEERFRDRLKLDDQTGSLTITHMKNEDSGPYEADVTIGSNTHTIHKTFSVTDSGLSPGVIAGICVSLLVLVIAAVVGVVIYRRRIMRHEDSKTGKEAMETNEPLRNGDASNLMNVTHVSLSWYKGKSLLSSISVSDLNIRLSLPLEVEYQDTNTYRCVINNPISNHTQHLNITQLCHKCSDCGCCCNGPEPVIRLAISAVVGVATVAVLLYDVRCRKRFTDRLKMNPQTGDLTVTNITSEHTGLYQLYIISGKRGGGHYSSFSTFSVSEYHKLYFSNDFINIIIQHPEE</sequence>
<dbReference type="EMBL" id="JAFHDT010000025">
    <property type="protein sequence ID" value="KAI7791221.1"/>
    <property type="molecule type" value="Genomic_DNA"/>
</dbReference>
<dbReference type="Gene3D" id="2.60.40.2710">
    <property type="match status" value="1"/>
</dbReference>
<dbReference type="InterPro" id="IPR003599">
    <property type="entry name" value="Ig_sub"/>
</dbReference>
<dbReference type="SUPFAM" id="SSF48726">
    <property type="entry name" value="Immunoglobulin"/>
    <property type="match status" value="2"/>
</dbReference>
<organism evidence="3 4">
    <name type="scientific">Triplophysa rosa</name>
    <name type="common">Cave loach</name>
    <dbReference type="NCBI Taxonomy" id="992332"/>
    <lineage>
        <taxon>Eukaryota</taxon>
        <taxon>Metazoa</taxon>
        <taxon>Chordata</taxon>
        <taxon>Craniata</taxon>
        <taxon>Vertebrata</taxon>
        <taxon>Euteleostomi</taxon>
        <taxon>Actinopterygii</taxon>
        <taxon>Neopterygii</taxon>
        <taxon>Teleostei</taxon>
        <taxon>Ostariophysi</taxon>
        <taxon>Cypriniformes</taxon>
        <taxon>Nemacheilidae</taxon>
        <taxon>Triplophysa</taxon>
    </lineage>
</organism>
<dbReference type="PROSITE" id="PS50835">
    <property type="entry name" value="IG_LIKE"/>
    <property type="match status" value="1"/>
</dbReference>
<keyword evidence="1" id="KW-0812">Transmembrane</keyword>
<dbReference type="InterPro" id="IPR007110">
    <property type="entry name" value="Ig-like_dom"/>
</dbReference>
<keyword evidence="1" id="KW-1133">Transmembrane helix</keyword>